<feature type="region of interest" description="Disordered" evidence="1">
    <location>
        <begin position="235"/>
        <end position="257"/>
    </location>
</feature>
<feature type="compositionally biased region" description="Low complexity" evidence="1">
    <location>
        <begin position="151"/>
        <end position="174"/>
    </location>
</feature>
<sequence>MKGTASNTHIDSIRQFVDTIQTLFQESQNELKSFLVSFSNEHDCQYIQTYCALIQEEMEFGNLVSELITKLIEGYDQQKEWHILMEEGMLDMMNGERKKKLKDLFYLHSFDEDLLNFLGVDKKTSDSCFLSGCAPFKKFCSDTCSSDNDCMMSSSSSSSSDSSDDSNSSRSSESNRFAPSKELYYLPSTKQLLKQFEEEERENDVNIITALTMLLVHAHVEIDNHLQNLNLLVEEDEESQDSESGSSVDSEDKDEMSISGSDYIGLEVFEKNIDGASYPTSISIPKTITAPVKRSLVMEFDDESLS</sequence>
<feature type="region of interest" description="Disordered" evidence="1">
    <location>
        <begin position="151"/>
        <end position="176"/>
    </location>
</feature>
<name>A0AAD3H4Q4_9STRA</name>
<evidence type="ECO:0000313" key="2">
    <source>
        <dbReference type="EMBL" id="GFH50221.1"/>
    </source>
</evidence>
<protein>
    <submittedName>
        <fullName evidence="2">Uncharacterized protein</fullName>
    </submittedName>
</protein>
<evidence type="ECO:0000256" key="1">
    <source>
        <dbReference type="SAM" id="MobiDB-lite"/>
    </source>
</evidence>
<reference evidence="2 3" key="1">
    <citation type="journal article" date="2021" name="Sci. Rep.">
        <title>The genome of the diatom Chaetoceros tenuissimus carries an ancient integrated fragment of an extant virus.</title>
        <authorList>
            <person name="Hongo Y."/>
            <person name="Kimura K."/>
            <person name="Takaki Y."/>
            <person name="Yoshida Y."/>
            <person name="Baba S."/>
            <person name="Kobayashi G."/>
            <person name="Nagasaki K."/>
            <person name="Hano T."/>
            <person name="Tomaru Y."/>
        </authorList>
    </citation>
    <scope>NUCLEOTIDE SEQUENCE [LARGE SCALE GENOMIC DNA]</scope>
    <source>
        <strain evidence="2 3">NIES-3715</strain>
    </source>
</reference>
<comment type="caution">
    <text evidence="2">The sequence shown here is derived from an EMBL/GenBank/DDBJ whole genome shotgun (WGS) entry which is preliminary data.</text>
</comment>
<keyword evidence="3" id="KW-1185">Reference proteome</keyword>
<evidence type="ECO:0000313" key="3">
    <source>
        <dbReference type="Proteomes" id="UP001054902"/>
    </source>
</evidence>
<gene>
    <name evidence="2" type="ORF">CTEN210_06697</name>
</gene>
<proteinExistence type="predicted"/>
<dbReference type="Proteomes" id="UP001054902">
    <property type="component" value="Unassembled WGS sequence"/>
</dbReference>
<dbReference type="EMBL" id="BLLK01000038">
    <property type="protein sequence ID" value="GFH50221.1"/>
    <property type="molecule type" value="Genomic_DNA"/>
</dbReference>
<dbReference type="AlphaFoldDB" id="A0AAD3H4Q4"/>
<accession>A0AAD3H4Q4</accession>
<organism evidence="2 3">
    <name type="scientific">Chaetoceros tenuissimus</name>
    <dbReference type="NCBI Taxonomy" id="426638"/>
    <lineage>
        <taxon>Eukaryota</taxon>
        <taxon>Sar</taxon>
        <taxon>Stramenopiles</taxon>
        <taxon>Ochrophyta</taxon>
        <taxon>Bacillariophyta</taxon>
        <taxon>Coscinodiscophyceae</taxon>
        <taxon>Chaetocerotophycidae</taxon>
        <taxon>Chaetocerotales</taxon>
        <taxon>Chaetocerotaceae</taxon>
        <taxon>Chaetoceros</taxon>
    </lineage>
</organism>